<keyword evidence="5" id="KW-0548">Nucleotidyltransferase</keyword>
<dbReference type="Pfam" id="PF25084">
    <property type="entry name" value="LbH_EIF2B"/>
    <property type="match status" value="1"/>
</dbReference>
<dbReference type="EC" id="2.7.7.13" evidence="5"/>
<feature type="domain" description="Nucleotidyl transferase" evidence="3">
    <location>
        <begin position="2"/>
        <end position="231"/>
    </location>
</feature>
<name>A0ABS4KN07_9CLOT</name>
<dbReference type="RefSeq" id="WP_209700389.1">
    <property type="nucleotide sequence ID" value="NZ_JAGGLM010000001.1"/>
</dbReference>
<accession>A0ABS4KN07</accession>
<dbReference type="PANTHER" id="PTHR22572">
    <property type="entry name" value="SUGAR-1-PHOSPHATE GUANYL TRANSFERASE"/>
    <property type="match status" value="1"/>
</dbReference>
<proteinExistence type="predicted"/>
<evidence type="ECO:0000256" key="1">
    <source>
        <dbReference type="ARBA" id="ARBA00004514"/>
    </source>
</evidence>
<dbReference type="Pfam" id="PF00483">
    <property type="entry name" value="NTP_transferase"/>
    <property type="match status" value="1"/>
</dbReference>
<dbReference type="InterPro" id="IPR056764">
    <property type="entry name" value="LbH_EIF2B3/5"/>
</dbReference>
<evidence type="ECO:0000313" key="6">
    <source>
        <dbReference type="Proteomes" id="UP001519307"/>
    </source>
</evidence>
<dbReference type="CDD" id="cd04181">
    <property type="entry name" value="NTP_transferase"/>
    <property type="match status" value="1"/>
</dbReference>
<dbReference type="SUPFAM" id="SSF53448">
    <property type="entry name" value="Nucleotide-diphospho-sugar transferases"/>
    <property type="match status" value="1"/>
</dbReference>
<sequence length="356" mass="39979">MKALLLAGGRGTRLKPLTDRIPKPMVPIMGKPLLERTILKLKKCGVNEIVISTCYKSDFIKAYIGNGEKLGLKVNYISEDIPLGTGGAIKNAEKFFNDTFIILNSDIVCNVPYDKFINYHKNKHAAVSIAMTEVADPSQYGVIEFDKNNYITAFKEKPKKGESNSRWINAGIYVFEPGVLDEIPKNEVVSIEKQTYPLLLNKGYKMSAYKYSDYWLDIGTIKKYMKAHADIFLSNYKKILKSNNKFDINDLIIKDENINISSNTKITGPVFIGKNVNIHNNCTIGPYTVIGDNSNIYENCNISKSILWNNVLVNKNASLQNTVLTSNYKVKPYCSIENKACVPGDYENNLLAAQNL</sequence>
<dbReference type="GO" id="GO:0004475">
    <property type="term" value="F:mannose-1-phosphate guanylyltransferase (GTP) activity"/>
    <property type="evidence" value="ECO:0007669"/>
    <property type="project" value="UniProtKB-EC"/>
</dbReference>
<keyword evidence="6" id="KW-1185">Reference proteome</keyword>
<evidence type="ECO:0000259" key="3">
    <source>
        <dbReference type="Pfam" id="PF00483"/>
    </source>
</evidence>
<dbReference type="InterPro" id="IPR029044">
    <property type="entry name" value="Nucleotide-diphossugar_trans"/>
</dbReference>
<dbReference type="EMBL" id="JAGGLM010000001">
    <property type="protein sequence ID" value="MBP2031422.1"/>
    <property type="molecule type" value="Genomic_DNA"/>
</dbReference>
<evidence type="ECO:0000256" key="2">
    <source>
        <dbReference type="ARBA" id="ARBA00022490"/>
    </source>
</evidence>
<dbReference type="Gene3D" id="3.90.550.10">
    <property type="entry name" value="Spore Coat Polysaccharide Biosynthesis Protein SpsA, Chain A"/>
    <property type="match status" value="1"/>
</dbReference>
<dbReference type="Gene3D" id="2.160.10.10">
    <property type="entry name" value="Hexapeptide repeat proteins"/>
    <property type="match status" value="1"/>
</dbReference>
<keyword evidence="5" id="KW-0808">Transferase</keyword>
<evidence type="ECO:0000313" key="5">
    <source>
        <dbReference type="EMBL" id="MBP2031422.1"/>
    </source>
</evidence>
<reference evidence="5 6" key="1">
    <citation type="submission" date="2021-03" db="EMBL/GenBank/DDBJ databases">
        <title>Genomic Encyclopedia of Type Strains, Phase IV (KMG-IV): sequencing the most valuable type-strain genomes for metagenomic binning, comparative biology and taxonomic classification.</title>
        <authorList>
            <person name="Goeker M."/>
        </authorList>
    </citation>
    <scope>NUCLEOTIDE SEQUENCE [LARGE SCALE GENOMIC DNA]</scope>
    <source>
        <strain evidence="5 6">DSM 28783</strain>
    </source>
</reference>
<gene>
    <name evidence="5" type="ORF">J2Z42_000087</name>
</gene>
<feature type="domain" description="EIF2B subunit epsilon/gamma LbH" evidence="4">
    <location>
        <begin position="252"/>
        <end position="342"/>
    </location>
</feature>
<organism evidence="5 6">
    <name type="scientific">Clostridium algifaecis</name>
    <dbReference type="NCBI Taxonomy" id="1472040"/>
    <lineage>
        <taxon>Bacteria</taxon>
        <taxon>Bacillati</taxon>
        <taxon>Bacillota</taxon>
        <taxon>Clostridia</taxon>
        <taxon>Eubacteriales</taxon>
        <taxon>Clostridiaceae</taxon>
        <taxon>Clostridium</taxon>
    </lineage>
</organism>
<dbReference type="Proteomes" id="UP001519307">
    <property type="component" value="Unassembled WGS sequence"/>
</dbReference>
<keyword evidence="2" id="KW-0963">Cytoplasm</keyword>
<comment type="subcellular location">
    <subcellularLocation>
        <location evidence="1">Cytoplasm</location>
        <location evidence="1">Cytosol</location>
    </subcellularLocation>
</comment>
<protein>
    <submittedName>
        <fullName evidence="5">Mannose-1-phosphate guanylyltransferase</fullName>
        <ecNumber evidence="5">2.7.7.13</ecNumber>
    </submittedName>
</protein>
<evidence type="ECO:0000259" key="4">
    <source>
        <dbReference type="Pfam" id="PF25084"/>
    </source>
</evidence>
<dbReference type="InterPro" id="IPR005835">
    <property type="entry name" value="NTP_transferase_dom"/>
</dbReference>
<comment type="caution">
    <text evidence="5">The sequence shown here is derived from an EMBL/GenBank/DDBJ whole genome shotgun (WGS) entry which is preliminary data.</text>
</comment>
<dbReference type="InterPro" id="IPR050486">
    <property type="entry name" value="Mannose-1P_guanyltransferase"/>
</dbReference>